<keyword evidence="2" id="KW-0436">Ligase</keyword>
<dbReference type="Pfam" id="PF21189">
    <property type="entry name" value="PHA02142"/>
    <property type="match status" value="1"/>
</dbReference>
<dbReference type="GO" id="GO:0016874">
    <property type="term" value="F:ligase activity"/>
    <property type="evidence" value="ECO:0007669"/>
    <property type="project" value="UniProtKB-KW"/>
</dbReference>
<evidence type="ECO:0000259" key="1">
    <source>
        <dbReference type="Pfam" id="PF09414"/>
    </source>
</evidence>
<dbReference type="SUPFAM" id="SSF56091">
    <property type="entry name" value="DNA ligase/mRNA capping enzyme, catalytic domain"/>
    <property type="match status" value="1"/>
</dbReference>
<dbReference type="Gene3D" id="3.30.470.30">
    <property type="entry name" value="DNA ligase/mRNA capping enzyme"/>
    <property type="match status" value="1"/>
</dbReference>
<dbReference type="InterPro" id="IPR021122">
    <property type="entry name" value="RNA_ligase_dom_REL/Rnl2"/>
</dbReference>
<dbReference type="Pfam" id="PF09414">
    <property type="entry name" value="RNA_ligase"/>
    <property type="match status" value="1"/>
</dbReference>
<sequence>MKSTHKVEVVRVKLENHPNANSLSIVRIGGYSVCVRTDDWKDGDLGSYVQPDSIVDTNHPEFSFLADGKDNKKRIKVKKLRGIVSMGLLVPAPPESKEGDDVADLLGVEHYEPETKLTMDDDNVSAPPGYYPKYDIDSLRKYTDVFKKGELVGIFEKIHGAFQRCVYINNQLYIGSRTNWKKESDTNLWWRALRNHPEIETFCRNNPTVVLCGEAYGKVQDMRYGKNDAYFLAFDIMEDEKFINVNEFLKTCRENQIETVPILALDFPYDYGRIEEMAEGPSLVKGANHVREGCVVKSMIEGWDEEIGRKILKIVGNDYFLRKQK</sequence>
<name>A0A6M3KWT2_9ZZZZ</name>
<organism evidence="2">
    <name type="scientific">viral metagenome</name>
    <dbReference type="NCBI Taxonomy" id="1070528"/>
    <lineage>
        <taxon>unclassified sequences</taxon>
        <taxon>metagenomes</taxon>
        <taxon>organismal metagenomes</taxon>
    </lineage>
</organism>
<gene>
    <name evidence="2" type="ORF">MM415B03161_0004</name>
</gene>
<evidence type="ECO:0000313" key="2">
    <source>
        <dbReference type="EMBL" id="QJA86586.1"/>
    </source>
</evidence>
<dbReference type="AlphaFoldDB" id="A0A6M3KWT2"/>
<accession>A0A6M3KWT2</accession>
<reference evidence="2" key="1">
    <citation type="submission" date="2020-03" db="EMBL/GenBank/DDBJ databases">
        <title>The deep terrestrial virosphere.</title>
        <authorList>
            <person name="Holmfeldt K."/>
            <person name="Nilsson E."/>
            <person name="Simone D."/>
            <person name="Lopez-Fernandez M."/>
            <person name="Wu X."/>
            <person name="de Brujin I."/>
            <person name="Lundin D."/>
            <person name="Andersson A."/>
            <person name="Bertilsson S."/>
            <person name="Dopson M."/>
        </authorList>
    </citation>
    <scope>NUCLEOTIDE SEQUENCE</scope>
    <source>
        <strain evidence="2">MM415B03161</strain>
    </source>
</reference>
<proteinExistence type="predicted"/>
<feature type="domain" description="RNA ligase" evidence="1">
    <location>
        <begin position="154"/>
        <end position="315"/>
    </location>
</feature>
<dbReference type="EMBL" id="MT142645">
    <property type="protein sequence ID" value="QJA86586.1"/>
    <property type="molecule type" value="Genomic_DNA"/>
</dbReference>
<protein>
    <submittedName>
        <fullName evidence="2">Putative RNA ligase</fullName>
    </submittedName>
</protein>